<gene>
    <name evidence="4" type="ORF">CKN69_12560</name>
</gene>
<feature type="domain" description="DUF4352" evidence="3">
    <location>
        <begin position="87"/>
        <end position="161"/>
    </location>
</feature>
<organism evidence="4 5">
    <name type="scientific">Carnobacterium divergens</name>
    <name type="common">Lactobacillus divergens</name>
    <dbReference type="NCBI Taxonomy" id="2748"/>
    <lineage>
        <taxon>Bacteria</taxon>
        <taxon>Bacillati</taxon>
        <taxon>Bacillota</taxon>
        <taxon>Bacilli</taxon>
        <taxon>Lactobacillales</taxon>
        <taxon>Carnobacteriaceae</taxon>
        <taxon>Carnobacterium</taxon>
    </lineage>
</organism>
<sequence>MARKMLYPKSKKKHPIRKVISLVLIILLLTIGFFCLYKIKVKNEKIIFRSPIIFISQNSFINEKTISSSIKNEVTIEILDKEILPATHKKDSSVTLELEIQVKNNRNQAITMNYSDFSLIKDDVRYKPELEFSTDYLVHDTLNPGISITRKLSFRVSEETALSKKVLLVTDNKEWISNLDRPTSN</sequence>
<dbReference type="RefSeq" id="WP_109841941.1">
    <property type="nucleotide sequence ID" value="NZ_CBCPJW010000001.1"/>
</dbReference>
<protein>
    <recommendedName>
        <fullName evidence="3">DUF4352 domain-containing protein</fullName>
    </recommendedName>
</protein>
<evidence type="ECO:0000313" key="5">
    <source>
        <dbReference type="Proteomes" id="UP000297938"/>
    </source>
</evidence>
<comment type="caution">
    <text evidence="4">The sequence shown here is derived from an EMBL/GenBank/DDBJ whole genome shotgun (WGS) entry which is preliminary data.</text>
</comment>
<dbReference type="Proteomes" id="UP000297938">
    <property type="component" value="Unassembled WGS sequence"/>
</dbReference>
<accession>A0A2R8A1H8</accession>
<evidence type="ECO:0000259" key="3">
    <source>
        <dbReference type="Pfam" id="PF11611"/>
    </source>
</evidence>
<keyword evidence="1" id="KW-0732">Signal</keyword>
<dbReference type="InterPro" id="IPR029051">
    <property type="entry name" value="DUF4352"/>
</dbReference>
<proteinExistence type="predicted"/>
<evidence type="ECO:0000256" key="1">
    <source>
        <dbReference type="ARBA" id="ARBA00022729"/>
    </source>
</evidence>
<evidence type="ECO:0000313" key="4">
    <source>
        <dbReference type="EMBL" id="TFJ23724.1"/>
    </source>
</evidence>
<keyword evidence="2" id="KW-1133">Transmembrane helix</keyword>
<dbReference type="EMBL" id="NRPP01000018">
    <property type="protein sequence ID" value="TFJ23724.1"/>
    <property type="molecule type" value="Genomic_DNA"/>
</dbReference>
<dbReference type="Pfam" id="PF11611">
    <property type="entry name" value="DUF4352"/>
    <property type="match status" value="1"/>
</dbReference>
<dbReference type="AlphaFoldDB" id="A0A2R8A1H8"/>
<keyword evidence="2" id="KW-0812">Transmembrane</keyword>
<feature type="transmembrane region" description="Helical" evidence="2">
    <location>
        <begin position="20"/>
        <end position="39"/>
    </location>
</feature>
<keyword evidence="2" id="KW-0472">Membrane</keyword>
<name>A0A2R8A1H8_CARDV</name>
<dbReference type="Gene3D" id="2.60.40.1240">
    <property type="match status" value="1"/>
</dbReference>
<evidence type="ECO:0000256" key="2">
    <source>
        <dbReference type="SAM" id="Phobius"/>
    </source>
</evidence>
<reference evidence="4 5" key="1">
    <citation type="journal article" date="2018" name="Int. J. Food Microbiol.">
        <title>Growth of Carnobacterium spp. isolated from chilled vacuum-packaged meat under relevant acidic conditions.</title>
        <authorList>
            <person name="Zhang P."/>
            <person name="Badoni M."/>
            <person name="Ganzle M."/>
            <person name="Yang X."/>
        </authorList>
    </citation>
    <scope>NUCLEOTIDE SEQUENCE [LARGE SCALE GENOMIC DNA]</scope>
    <source>
        <strain evidence="4 5">B2</strain>
    </source>
</reference>
<dbReference type="InterPro" id="IPR029050">
    <property type="entry name" value="Immunoprotect_excell_Ig-like"/>
</dbReference>